<evidence type="ECO:0000256" key="4">
    <source>
        <dbReference type="ARBA" id="ARBA00022989"/>
    </source>
</evidence>
<dbReference type="Gene3D" id="1.20.1250.20">
    <property type="entry name" value="MFS general substrate transporter like domains"/>
    <property type="match status" value="2"/>
</dbReference>
<dbReference type="InterPro" id="IPR011701">
    <property type="entry name" value="MFS"/>
</dbReference>
<organism evidence="9 10">
    <name type="scientific">Lingula anatina</name>
    <name type="common">Brachiopod</name>
    <name type="synonym">Lingula unguis</name>
    <dbReference type="NCBI Taxonomy" id="7574"/>
    <lineage>
        <taxon>Eukaryota</taxon>
        <taxon>Metazoa</taxon>
        <taxon>Spiralia</taxon>
        <taxon>Lophotrochozoa</taxon>
        <taxon>Brachiopoda</taxon>
        <taxon>Linguliformea</taxon>
        <taxon>Lingulata</taxon>
        <taxon>Lingulida</taxon>
        <taxon>Linguloidea</taxon>
        <taxon>Lingulidae</taxon>
        <taxon>Lingula</taxon>
    </lineage>
</organism>
<name>A0A2R2MJG0_LINAN</name>
<evidence type="ECO:0000256" key="3">
    <source>
        <dbReference type="ARBA" id="ARBA00022692"/>
    </source>
</evidence>
<dbReference type="RefSeq" id="XP_023930217.1">
    <property type="nucleotide sequence ID" value="XM_024074449.1"/>
</dbReference>
<feature type="domain" description="Major facilitator superfamily (MFS) profile" evidence="8">
    <location>
        <begin position="67"/>
        <end position="535"/>
    </location>
</feature>
<feature type="transmembrane region" description="Helical" evidence="7">
    <location>
        <begin position="268"/>
        <end position="288"/>
    </location>
</feature>
<dbReference type="Proteomes" id="UP000085678">
    <property type="component" value="Unplaced"/>
</dbReference>
<dbReference type="PANTHER" id="PTHR43385">
    <property type="entry name" value="RIBOFLAVIN TRANSPORTER RIBJ"/>
    <property type="match status" value="1"/>
</dbReference>
<feature type="transmembrane region" description="Helical" evidence="7">
    <location>
        <begin position="109"/>
        <end position="131"/>
    </location>
</feature>
<keyword evidence="3 7" id="KW-0812">Transmembrane</keyword>
<keyword evidence="2" id="KW-0813">Transport</keyword>
<dbReference type="InParanoid" id="A0A2R2MJG0"/>
<feature type="transmembrane region" description="Helical" evidence="7">
    <location>
        <begin position="143"/>
        <end position="160"/>
    </location>
</feature>
<evidence type="ECO:0000259" key="8">
    <source>
        <dbReference type="PROSITE" id="PS50850"/>
    </source>
</evidence>
<dbReference type="GO" id="GO:0022857">
    <property type="term" value="F:transmembrane transporter activity"/>
    <property type="evidence" value="ECO:0007669"/>
    <property type="project" value="InterPro"/>
</dbReference>
<evidence type="ECO:0000256" key="7">
    <source>
        <dbReference type="SAM" id="Phobius"/>
    </source>
</evidence>
<dbReference type="InterPro" id="IPR052983">
    <property type="entry name" value="MFS_Riboflavin_Transporter"/>
</dbReference>
<reference evidence="10" key="1">
    <citation type="journal article" date="2015" name="Nat. Commun.">
        <title>The Lingula genome provides insights into brachiopod evolution and the origin of phosphate biomineralization.</title>
        <authorList>
            <person name="Luo Y.J."/>
            <person name="Takeuchi T."/>
            <person name="Koyanagi R."/>
            <person name="Yamada L."/>
            <person name="Kanda M."/>
            <person name="Khalturina M."/>
            <person name="Fujie M."/>
            <person name="Yamasaki S.I."/>
            <person name="Endo K."/>
            <person name="Satoh N."/>
        </authorList>
    </citation>
    <scope>NUCLEOTIDE SEQUENCE</scope>
</reference>
<feature type="transmembrane region" description="Helical" evidence="7">
    <location>
        <begin position="351"/>
        <end position="372"/>
    </location>
</feature>
<gene>
    <name evidence="10" type="primary">LOC112041360</name>
</gene>
<keyword evidence="4 7" id="KW-1133">Transmembrane helix</keyword>
<keyword evidence="9" id="KW-1185">Reference proteome</keyword>
<evidence type="ECO:0000313" key="10">
    <source>
        <dbReference type="RefSeq" id="XP_023930217.1"/>
    </source>
</evidence>
<dbReference type="InterPro" id="IPR036259">
    <property type="entry name" value="MFS_trans_sf"/>
</dbReference>
<feature type="transmembrane region" description="Helical" evidence="7">
    <location>
        <begin position="68"/>
        <end position="89"/>
    </location>
</feature>
<dbReference type="CDD" id="cd17353">
    <property type="entry name" value="MFS_OFA_like"/>
    <property type="match status" value="1"/>
</dbReference>
<reference evidence="10" key="2">
    <citation type="submission" date="2025-08" db="UniProtKB">
        <authorList>
            <consortium name="RefSeq"/>
        </authorList>
    </citation>
    <scope>IDENTIFICATION</scope>
</reference>
<evidence type="ECO:0000256" key="2">
    <source>
        <dbReference type="ARBA" id="ARBA00022448"/>
    </source>
</evidence>
<dbReference type="InterPro" id="IPR020846">
    <property type="entry name" value="MFS_dom"/>
</dbReference>
<proteinExistence type="predicted"/>
<evidence type="ECO:0000256" key="5">
    <source>
        <dbReference type="ARBA" id="ARBA00023136"/>
    </source>
</evidence>
<evidence type="ECO:0000313" key="9">
    <source>
        <dbReference type="Proteomes" id="UP000085678"/>
    </source>
</evidence>
<keyword evidence="5 7" id="KW-0472">Membrane</keyword>
<dbReference type="PROSITE" id="PS50850">
    <property type="entry name" value="MFS"/>
    <property type="match status" value="1"/>
</dbReference>
<dbReference type="AlphaFoldDB" id="A0A2R2MJG0"/>
<feature type="transmembrane region" description="Helical" evidence="7">
    <location>
        <begin position="384"/>
        <end position="404"/>
    </location>
</feature>
<feature type="compositionally biased region" description="Basic and acidic residues" evidence="6">
    <location>
        <begin position="9"/>
        <end position="19"/>
    </location>
</feature>
<sequence length="540" mass="59339">MLNSTSMDGPRDSIQELHHGSINGDSSGTFIVDKKGMTDSEIIDRAAKGFFRNRRRPLPYNSEIKVKGVLAVLGGVLVHMTLGTVYTFGNITTYMTSYMREFDRASFPVTYASTNWIFAAEYTFSGLAMFAGGALERTVGARITTLIGSWVMSLGVLLTFEAIQHSFLATVATYGVLVGIGGGLAYTVPMTLAMRWFPEKKGLAVGLVLAGFACGPFLFAWVQTLYMNPDNKQPSDIICPFPIANSSKPCHTERYFNQLVILNKVPSVFLILGVSYAVVQLIGVLLMFERGQADLDSGDLYAIVIGNSNSSNESDSLLPGHRTTRITASGSKVPGEERSLTPIAMMKTKSFYIMWLVFFFNSQVLLEAAGSYKVYGQNFIQSDLFLLGVLSVGSLFNAGGRVFWGYMADRYGFRVCLMCLCAFTMVLITTLDFCRDTHSSTAAQSMFFIWFCLIYMATGGSFTLFPMGTAKTFGLKHAALNYSFVFSSQIAAFIVGALLTQYVYSSMVWSSMFLCVAGFSFLGLVTAFFFDAKRWDGSDI</sequence>
<dbReference type="STRING" id="7574.A0A2R2MJG0"/>
<dbReference type="OrthoDB" id="410267at2759"/>
<accession>A0A2R2MJG0</accession>
<dbReference type="PANTHER" id="PTHR43385:SF1">
    <property type="entry name" value="RIBOFLAVIN TRANSPORTER RIBJ"/>
    <property type="match status" value="1"/>
</dbReference>
<dbReference type="GeneID" id="112041360"/>
<comment type="subcellular location">
    <subcellularLocation>
        <location evidence="1">Membrane</location>
        <topology evidence="1">Multi-pass membrane protein</topology>
    </subcellularLocation>
</comment>
<dbReference type="KEGG" id="lak:112041360"/>
<feature type="region of interest" description="Disordered" evidence="6">
    <location>
        <begin position="1"/>
        <end position="22"/>
    </location>
</feature>
<dbReference type="Pfam" id="PF07690">
    <property type="entry name" value="MFS_1"/>
    <property type="match status" value="1"/>
</dbReference>
<feature type="transmembrane region" description="Helical" evidence="7">
    <location>
        <begin position="448"/>
        <end position="467"/>
    </location>
</feature>
<feature type="transmembrane region" description="Helical" evidence="7">
    <location>
        <begin position="411"/>
        <end position="428"/>
    </location>
</feature>
<protein>
    <submittedName>
        <fullName evidence="10">Uncharacterized protein LOC112041360</fullName>
    </submittedName>
</protein>
<evidence type="ECO:0000256" key="1">
    <source>
        <dbReference type="ARBA" id="ARBA00004141"/>
    </source>
</evidence>
<feature type="transmembrane region" description="Helical" evidence="7">
    <location>
        <begin position="166"/>
        <end position="190"/>
    </location>
</feature>
<evidence type="ECO:0000256" key="6">
    <source>
        <dbReference type="SAM" id="MobiDB-lite"/>
    </source>
</evidence>
<feature type="transmembrane region" description="Helical" evidence="7">
    <location>
        <begin position="479"/>
        <end position="502"/>
    </location>
</feature>
<feature type="transmembrane region" description="Helical" evidence="7">
    <location>
        <begin position="508"/>
        <end position="530"/>
    </location>
</feature>
<dbReference type="GO" id="GO:0016020">
    <property type="term" value="C:membrane"/>
    <property type="evidence" value="ECO:0007669"/>
    <property type="project" value="UniProtKB-SubCell"/>
</dbReference>
<dbReference type="SUPFAM" id="SSF103473">
    <property type="entry name" value="MFS general substrate transporter"/>
    <property type="match status" value="1"/>
</dbReference>
<feature type="transmembrane region" description="Helical" evidence="7">
    <location>
        <begin position="202"/>
        <end position="222"/>
    </location>
</feature>